<comment type="caution">
    <text evidence="3">The sequence shown here is derived from an EMBL/GenBank/DDBJ whole genome shotgun (WGS) entry which is preliminary data.</text>
</comment>
<protein>
    <submittedName>
        <fullName evidence="3">Pilus biosynthesis protein TadE</fullName>
    </submittedName>
</protein>
<feature type="domain" description="TadE-like" evidence="2">
    <location>
        <begin position="21"/>
        <end position="63"/>
    </location>
</feature>
<dbReference type="Proteomes" id="UP001143509">
    <property type="component" value="Unassembled WGS sequence"/>
</dbReference>
<dbReference type="InterPro" id="IPR012495">
    <property type="entry name" value="TadE-like_dom"/>
</dbReference>
<evidence type="ECO:0000313" key="4">
    <source>
        <dbReference type="Proteomes" id="UP001143509"/>
    </source>
</evidence>
<keyword evidence="1" id="KW-0472">Membrane</keyword>
<dbReference type="EMBL" id="BSFD01000005">
    <property type="protein sequence ID" value="GLK49026.1"/>
    <property type="molecule type" value="Genomic_DNA"/>
</dbReference>
<evidence type="ECO:0000256" key="1">
    <source>
        <dbReference type="SAM" id="Phobius"/>
    </source>
</evidence>
<keyword evidence="1" id="KW-0812">Transmembrane</keyword>
<keyword evidence="4" id="KW-1185">Reference proteome</keyword>
<evidence type="ECO:0000313" key="3">
    <source>
        <dbReference type="EMBL" id="GLK49026.1"/>
    </source>
</evidence>
<name>A0ABQ5T8U5_9CAUL</name>
<accession>A0ABQ5T8U5</accession>
<keyword evidence="1" id="KW-1133">Transmembrane helix</keyword>
<reference evidence="3" key="1">
    <citation type="journal article" date="2014" name="Int. J. Syst. Evol. Microbiol.">
        <title>Complete genome of a new Firmicutes species belonging to the dominant human colonic microbiota ('Ruminococcus bicirculans') reveals two chromosomes and a selective capacity to utilize plant glucans.</title>
        <authorList>
            <consortium name="NISC Comparative Sequencing Program"/>
            <person name="Wegmann U."/>
            <person name="Louis P."/>
            <person name="Goesmann A."/>
            <person name="Henrissat B."/>
            <person name="Duncan S.H."/>
            <person name="Flint H.J."/>
        </authorList>
    </citation>
    <scope>NUCLEOTIDE SEQUENCE</scope>
    <source>
        <strain evidence="3">VKM B-1499</strain>
    </source>
</reference>
<dbReference type="Pfam" id="PF07811">
    <property type="entry name" value="TadE"/>
    <property type="match status" value="1"/>
</dbReference>
<evidence type="ECO:0000259" key="2">
    <source>
        <dbReference type="Pfam" id="PF07811"/>
    </source>
</evidence>
<dbReference type="RefSeq" id="WP_271165232.1">
    <property type="nucleotide sequence ID" value="NZ_BSFD01000005.1"/>
</dbReference>
<sequence length="180" mass="19396">MIRHPVLIQPRRADARKAREGAAAVEFAMVAVPFFVLLYSLLELGLVFMIDAVAENAVVDATRLIRTGQAQQQGFDAAKFKTAFCDNMSVFQSDCAARTTVDVRVVAHFAAEDEGADADGDGVPDEDSYDGGDAQDLILVRIWYRQPMIAPSLTQAVASGGAGEVVISSTTAFRNEPWNA</sequence>
<proteinExistence type="predicted"/>
<gene>
    <name evidence="3" type="ORF">GCM10017620_19990</name>
</gene>
<feature type="transmembrane region" description="Helical" evidence="1">
    <location>
        <begin position="21"/>
        <end position="42"/>
    </location>
</feature>
<organism evidence="3 4">
    <name type="scientific">Brevundimonas intermedia</name>
    <dbReference type="NCBI Taxonomy" id="74315"/>
    <lineage>
        <taxon>Bacteria</taxon>
        <taxon>Pseudomonadati</taxon>
        <taxon>Pseudomonadota</taxon>
        <taxon>Alphaproteobacteria</taxon>
        <taxon>Caulobacterales</taxon>
        <taxon>Caulobacteraceae</taxon>
        <taxon>Brevundimonas</taxon>
    </lineage>
</organism>
<reference evidence="3" key="2">
    <citation type="submission" date="2023-01" db="EMBL/GenBank/DDBJ databases">
        <authorList>
            <person name="Sun Q."/>
            <person name="Evtushenko L."/>
        </authorList>
    </citation>
    <scope>NUCLEOTIDE SEQUENCE</scope>
    <source>
        <strain evidence="3">VKM B-1499</strain>
    </source>
</reference>